<dbReference type="Proteomes" id="UP000775547">
    <property type="component" value="Unassembled WGS sequence"/>
</dbReference>
<evidence type="ECO:0000313" key="1">
    <source>
        <dbReference type="EMBL" id="KAG5643407.1"/>
    </source>
</evidence>
<reference evidence="1" key="1">
    <citation type="submission" date="2020-07" db="EMBL/GenBank/DDBJ databases">
        <authorList>
            <person name="Nieuwenhuis M."/>
            <person name="Van De Peppel L.J.J."/>
        </authorList>
    </citation>
    <scope>NUCLEOTIDE SEQUENCE</scope>
    <source>
        <strain evidence="1">AP01</strain>
        <tissue evidence="1">Mycelium</tissue>
    </source>
</reference>
<reference evidence="1" key="2">
    <citation type="submission" date="2021-10" db="EMBL/GenBank/DDBJ databases">
        <title>Phylogenomics reveals ancestral predisposition of the termite-cultivated fungus Termitomyces towards a domesticated lifestyle.</title>
        <authorList>
            <person name="Auxier B."/>
            <person name="Grum-Grzhimaylo A."/>
            <person name="Cardenas M.E."/>
            <person name="Lodge J.D."/>
            <person name="Laessoe T."/>
            <person name="Pedersen O."/>
            <person name="Smith M.E."/>
            <person name="Kuyper T.W."/>
            <person name="Franco-Molano E.A."/>
            <person name="Baroni T.J."/>
            <person name="Aanen D.K."/>
        </authorList>
    </citation>
    <scope>NUCLEOTIDE SEQUENCE</scope>
    <source>
        <strain evidence="1">AP01</strain>
        <tissue evidence="1">Mycelium</tissue>
    </source>
</reference>
<protein>
    <submittedName>
        <fullName evidence="1">Uncharacterized protein</fullName>
    </submittedName>
</protein>
<comment type="caution">
    <text evidence="1">The sequence shown here is derived from an EMBL/GenBank/DDBJ whole genome shotgun (WGS) entry which is preliminary data.</text>
</comment>
<accession>A0A9P7GAD7</accession>
<dbReference type="AlphaFoldDB" id="A0A9P7GAD7"/>
<evidence type="ECO:0000313" key="2">
    <source>
        <dbReference type="Proteomes" id="UP000775547"/>
    </source>
</evidence>
<sequence>MDDDQIRVHYAMSQMHALDAWIFSNLTPEDERPVVDDPSTYSPNLYFAKDEHIPGFINLTPGQGVRKYKEGRLGYVDGTFVGM</sequence>
<organism evidence="1 2">
    <name type="scientific">Asterophora parasitica</name>
    <dbReference type="NCBI Taxonomy" id="117018"/>
    <lineage>
        <taxon>Eukaryota</taxon>
        <taxon>Fungi</taxon>
        <taxon>Dikarya</taxon>
        <taxon>Basidiomycota</taxon>
        <taxon>Agaricomycotina</taxon>
        <taxon>Agaricomycetes</taxon>
        <taxon>Agaricomycetidae</taxon>
        <taxon>Agaricales</taxon>
        <taxon>Tricholomatineae</taxon>
        <taxon>Lyophyllaceae</taxon>
        <taxon>Asterophora</taxon>
    </lineage>
</organism>
<keyword evidence="2" id="KW-1185">Reference proteome</keyword>
<name>A0A9P7GAD7_9AGAR</name>
<dbReference type="EMBL" id="JABCKV010000115">
    <property type="protein sequence ID" value="KAG5643407.1"/>
    <property type="molecule type" value="Genomic_DNA"/>
</dbReference>
<proteinExistence type="predicted"/>
<gene>
    <name evidence="1" type="ORF">DXG03_000985</name>
</gene>